<dbReference type="GO" id="GO:0004534">
    <property type="term" value="F:5'-3' RNA exonuclease activity"/>
    <property type="evidence" value="ECO:0007669"/>
    <property type="project" value="UniProtKB-UniRule"/>
</dbReference>
<dbReference type="Gene3D" id="3.10.20.580">
    <property type="match status" value="1"/>
</dbReference>
<protein>
    <recommendedName>
        <fullName evidence="9">Ribonuclease J</fullName>
        <shortName evidence="9">RNase J</shortName>
        <ecNumber evidence="9">3.1.-.-</ecNumber>
    </recommendedName>
</protein>
<sequence length="588" mass="65374">MSKNESHSALKIIPLGGLHEIGKNTCVFEYEDEIVLLDAGLAFPTEAMHGVNIVLPDTTYLRENRHKIKGMIVTHGHEDHIGGIAFHLKQFDIPVIHGPRLAMAMLEGKLEEAGVRDRTELRSVLPRDVVRIGKHFFVEYIRNTHSIADSFTVAIHTPIGVVIHTGDFKIDHTPVDGEKFDLQRLAEHGEKGVLCLLSDSTNAESPGFTPSERAVFPNLDREFSQANGRLFVTTFSSSVHRINMILQLARKHNRVVTIVGRSMLNLIAHARNLGYIKCEDSLFQPLHTVRGMPDERVLILTTGSQGETMAAMTRIANKEHPHIKIRQGDTVLFSANPIPGNTIAVVNTIDKLMIQGAKVVYGRDKGIHVSGHGCQEEQKLMIALTRPKFFVPFHGEHRMLVKHSETAQSMGIPAENMVIIQNGDVIELTENSIRVSGKVAAGIELVDTSSSGMVSSKVLQERQRMASEGTVTIAAAIDWSGKLMARPELHMQGVVTSIERSLLQKWVQQRIEEILSVRWTEFSPVEGQPADTDWGGLRETLERELARSMRRELQCQPALTLLMQVPEEPAVKVSDGRRRRTRSTAVAS</sequence>
<feature type="binding site" evidence="9 11">
    <location>
        <begin position="368"/>
        <end position="372"/>
    </location>
    <ligand>
        <name>substrate</name>
    </ligand>
</feature>
<evidence type="ECO:0000256" key="11">
    <source>
        <dbReference type="PIRSR" id="PIRSR004803-2"/>
    </source>
</evidence>
<evidence type="ECO:0000256" key="7">
    <source>
        <dbReference type="ARBA" id="ARBA00022839"/>
    </source>
</evidence>
<dbReference type="HAMAP" id="MF_01491">
    <property type="entry name" value="RNase_J_bact"/>
    <property type="match status" value="1"/>
</dbReference>
<reference evidence="14 15" key="1">
    <citation type="submission" date="2015-09" db="EMBL/GenBank/DDBJ databases">
        <title>Whole genome shotgun sequence assembly of Aphanizomenon flos-aquae UKL13.</title>
        <authorList>
            <person name="Driscoll C."/>
        </authorList>
    </citation>
    <scope>NUCLEOTIDE SEQUENCE [LARGE SCALE GENOMIC DNA]</scope>
    <source>
        <strain evidence="14">MDT13</strain>
    </source>
</reference>
<comment type="cofactor">
    <cofactor evidence="12">
        <name>Zn(2+)</name>
        <dbReference type="ChEBI" id="CHEBI:29105"/>
    </cofactor>
    <text evidence="12">Binds 2 Zn(2+) ions per subunit. It is not clear if Zn(2+) or Mg(2+) is physiologically important.</text>
</comment>
<dbReference type="EC" id="3.1.-.-" evidence="9"/>
<dbReference type="PANTHER" id="PTHR43694:SF1">
    <property type="entry name" value="RIBONUCLEASE J"/>
    <property type="match status" value="1"/>
</dbReference>
<dbReference type="PROSITE" id="PS01292">
    <property type="entry name" value="UPF0036"/>
    <property type="match status" value="1"/>
</dbReference>
<dbReference type="AlphaFoldDB" id="A0A1B7W1C4"/>
<dbReference type="GO" id="GO:0006364">
    <property type="term" value="P:rRNA processing"/>
    <property type="evidence" value="ECO:0007669"/>
    <property type="project" value="UniProtKB-UniRule"/>
</dbReference>
<evidence type="ECO:0000256" key="9">
    <source>
        <dbReference type="HAMAP-Rule" id="MF_01491"/>
    </source>
</evidence>
<keyword evidence="4 9" id="KW-0255">Endonuclease</keyword>
<feature type="binding site" evidence="12">
    <location>
        <position position="167"/>
    </location>
    <ligand>
        <name>Zn(2+)</name>
        <dbReference type="ChEBI" id="CHEBI:29105"/>
        <label>1</label>
        <note>catalytic</note>
    </ligand>
</feature>
<dbReference type="InterPro" id="IPR055132">
    <property type="entry name" value="RNase_J_b_CASP"/>
</dbReference>
<name>A0A1B7W1C4_APHFL</name>
<dbReference type="GO" id="GO:0003723">
    <property type="term" value="F:RNA binding"/>
    <property type="evidence" value="ECO:0007669"/>
    <property type="project" value="UniProtKB-UniRule"/>
</dbReference>
<dbReference type="STRING" id="1803587.GCA_001593825_00284"/>
<keyword evidence="1 9" id="KW-0963">Cytoplasm</keyword>
<dbReference type="PANTHER" id="PTHR43694">
    <property type="entry name" value="RIBONUCLEASE J"/>
    <property type="match status" value="1"/>
</dbReference>
<dbReference type="InterPro" id="IPR041636">
    <property type="entry name" value="RNase_J_C"/>
</dbReference>
<keyword evidence="3 12" id="KW-0479">Metal-binding</keyword>
<keyword evidence="5 9" id="KW-0378">Hydrolase</keyword>
<evidence type="ECO:0000256" key="2">
    <source>
        <dbReference type="ARBA" id="ARBA00022722"/>
    </source>
</evidence>
<feature type="binding site" evidence="12">
    <location>
        <position position="145"/>
    </location>
    <ligand>
        <name>Zn(2+)</name>
        <dbReference type="ChEBI" id="CHEBI:29105"/>
        <label>1</label>
        <note>catalytic</note>
    </ligand>
</feature>
<dbReference type="SUPFAM" id="SSF56281">
    <property type="entry name" value="Metallo-hydrolase/oxidoreductase"/>
    <property type="match status" value="1"/>
</dbReference>
<dbReference type="NCBIfam" id="TIGR00649">
    <property type="entry name" value="MG423"/>
    <property type="match status" value="1"/>
</dbReference>
<evidence type="ECO:0000256" key="4">
    <source>
        <dbReference type="ARBA" id="ARBA00022759"/>
    </source>
</evidence>
<dbReference type="InterPro" id="IPR001587">
    <property type="entry name" value="RNase_J_CS"/>
</dbReference>
<evidence type="ECO:0000256" key="10">
    <source>
        <dbReference type="PIRSR" id="PIRSR004803-1"/>
    </source>
</evidence>
<keyword evidence="9" id="KW-0698">rRNA processing</keyword>
<keyword evidence="12" id="KW-0106">Calcium</keyword>
<dbReference type="Pfam" id="PF00753">
    <property type="entry name" value="Lactamase_B"/>
    <property type="match status" value="1"/>
</dbReference>
<dbReference type="InterPro" id="IPR030854">
    <property type="entry name" value="RNase_J_bac"/>
</dbReference>
<comment type="subunit">
    <text evidence="9">Homodimer, may be a subunit of the RNA degradosome.</text>
</comment>
<dbReference type="GO" id="GO:0005737">
    <property type="term" value="C:cytoplasm"/>
    <property type="evidence" value="ECO:0007669"/>
    <property type="project" value="UniProtKB-SubCell"/>
</dbReference>
<feature type="binding site" evidence="12">
    <location>
        <position position="75"/>
    </location>
    <ligand>
        <name>Zn(2+)</name>
        <dbReference type="ChEBI" id="CHEBI:29105"/>
        <label>1</label>
        <note>catalytic</note>
    </ligand>
</feature>
<keyword evidence="2 9" id="KW-0540">Nuclease</keyword>
<feature type="binding site" evidence="12">
    <location>
        <position position="447"/>
    </location>
    <ligand>
        <name>Ca(2+)</name>
        <dbReference type="ChEBI" id="CHEBI:29108"/>
    </ligand>
</feature>
<feature type="binding site" evidence="12">
    <location>
        <position position="80"/>
    </location>
    <ligand>
        <name>Zn(2+)</name>
        <dbReference type="ChEBI" id="CHEBI:29105"/>
        <label>1</label>
        <note>catalytic</note>
    </ligand>
</feature>
<evidence type="ECO:0000256" key="8">
    <source>
        <dbReference type="ARBA" id="ARBA00022884"/>
    </source>
</evidence>
<keyword evidence="6 12" id="KW-0862">Zinc</keyword>
<comment type="function">
    <text evidence="9">An RNase that has 5'-3' exonuclease and possibly endonuclease activity. Involved in maturation of rRNA and in some organisms also mRNA maturation and/or decay.</text>
</comment>
<dbReference type="InterPro" id="IPR011108">
    <property type="entry name" value="RMMBL"/>
</dbReference>
<dbReference type="Gene3D" id="3.40.50.10710">
    <property type="entry name" value="Metallo-hydrolase/oxidoreductase"/>
    <property type="match status" value="1"/>
</dbReference>
<gene>
    <name evidence="9" type="primary">rnj</name>
    <name evidence="14" type="ORF">AN481_02185</name>
</gene>
<feature type="binding site" evidence="12">
    <location>
        <position position="394"/>
    </location>
    <ligand>
        <name>Zn(2+)</name>
        <dbReference type="ChEBI" id="CHEBI:29105"/>
        <label>1</label>
        <note>catalytic</note>
    </ligand>
</feature>
<dbReference type="InterPro" id="IPR001279">
    <property type="entry name" value="Metallo-B-lactamas"/>
</dbReference>
<feature type="binding site" evidence="12">
    <location>
        <position position="50"/>
    </location>
    <ligand>
        <name>Ca(2+)</name>
        <dbReference type="ChEBI" id="CHEBI:29108"/>
    </ligand>
</feature>
<evidence type="ECO:0000256" key="3">
    <source>
        <dbReference type="ARBA" id="ARBA00022723"/>
    </source>
</evidence>
<dbReference type="PATRIC" id="fig|1710894.3.peg.366"/>
<comment type="cofactor">
    <cofactor evidence="12">
        <name>Ca(2+)</name>
        <dbReference type="ChEBI" id="CHEBI:29108"/>
    </cofactor>
    <text evidence="12">Binds 1 Ca(2+) cation per subunit. Seen in 1 crystal structure, it is not clear if it is physiologically important.</text>
</comment>
<evidence type="ECO:0000313" key="14">
    <source>
        <dbReference type="EMBL" id="OBQ27072.1"/>
    </source>
</evidence>
<evidence type="ECO:0000256" key="5">
    <source>
        <dbReference type="ARBA" id="ARBA00022801"/>
    </source>
</evidence>
<feature type="domain" description="Metallo-beta-lactamase" evidence="13">
    <location>
        <begin position="22"/>
        <end position="219"/>
    </location>
</feature>
<evidence type="ECO:0000256" key="1">
    <source>
        <dbReference type="ARBA" id="ARBA00022490"/>
    </source>
</evidence>
<comment type="caution">
    <text evidence="14">The sequence shown here is derived from an EMBL/GenBank/DDBJ whole genome shotgun (WGS) entry which is preliminary data.</text>
</comment>
<evidence type="ECO:0000313" key="15">
    <source>
        <dbReference type="Proteomes" id="UP000092382"/>
    </source>
</evidence>
<dbReference type="PIRSF" id="PIRSF004803">
    <property type="entry name" value="RnjA"/>
    <property type="match status" value="1"/>
</dbReference>
<evidence type="ECO:0000256" key="12">
    <source>
        <dbReference type="PIRSR" id="PIRSR004803-3"/>
    </source>
</evidence>
<dbReference type="Gene3D" id="3.60.15.10">
    <property type="entry name" value="Ribonuclease Z/Hydroxyacylglutathione hydrolase-like"/>
    <property type="match status" value="1"/>
</dbReference>
<accession>A0A1B7W1C4</accession>
<keyword evidence="8 9" id="KW-0694">RNA-binding</keyword>
<dbReference type="SMART" id="SM00849">
    <property type="entry name" value="Lactamase_B"/>
    <property type="match status" value="1"/>
</dbReference>
<feature type="active site" description="Proton donor" evidence="10">
    <location>
        <position position="199"/>
    </location>
</feature>
<dbReference type="InterPro" id="IPR004613">
    <property type="entry name" value="RNase_J"/>
</dbReference>
<dbReference type="InterPro" id="IPR036866">
    <property type="entry name" value="RibonucZ/Hydroxyglut_hydro"/>
</dbReference>
<dbReference type="GO" id="GO:0008270">
    <property type="term" value="F:zinc ion binding"/>
    <property type="evidence" value="ECO:0007669"/>
    <property type="project" value="InterPro"/>
</dbReference>
<dbReference type="Proteomes" id="UP000092382">
    <property type="component" value="Unassembled WGS sequence"/>
</dbReference>
<evidence type="ECO:0000256" key="6">
    <source>
        <dbReference type="ARBA" id="ARBA00022833"/>
    </source>
</evidence>
<organism evidence="14 15">
    <name type="scientific">Aphanizomenon flos-aquae LD13</name>
    <dbReference type="NCBI Taxonomy" id="1710894"/>
    <lineage>
        <taxon>Bacteria</taxon>
        <taxon>Bacillati</taxon>
        <taxon>Cyanobacteriota</taxon>
        <taxon>Cyanophyceae</taxon>
        <taxon>Nostocales</taxon>
        <taxon>Aphanizomenonaceae</taxon>
        <taxon>Aphanizomenon</taxon>
    </lineage>
</organism>
<comment type="similarity">
    <text evidence="9">Belongs to the metallo-beta-lactamase superfamily. RNA-metabolizing metallo-beta-lactamase-like family. Bacterial RNase J subfamily.</text>
</comment>
<evidence type="ECO:0000259" key="13">
    <source>
        <dbReference type="SMART" id="SM00849"/>
    </source>
</evidence>
<dbReference type="InterPro" id="IPR042173">
    <property type="entry name" value="RNase_J_2"/>
</dbReference>
<dbReference type="EMBL" id="LJOY01000004">
    <property type="protein sequence ID" value="OBQ27072.1"/>
    <property type="molecule type" value="Genomic_DNA"/>
</dbReference>
<feature type="binding site" evidence="12">
    <location>
        <position position="77"/>
    </location>
    <ligand>
        <name>Zn(2+)</name>
        <dbReference type="ChEBI" id="CHEBI:29105"/>
        <label>1</label>
        <note>catalytic</note>
    </ligand>
</feature>
<dbReference type="Pfam" id="PF07521">
    <property type="entry name" value="RMMBL"/>
    <property type="match status" value="1"/>
</dbReference>
<dbReference type="Pfam" id="PF17770">
    <property type="entry name" value="RNase_J_C"/>
    <property type="match status" value="1"/>
</dbReference>
<feature type="active site" description="Proton acceptor" evidence="10">
    <location>
        <position position="372"/>
    </location>
</feature>
<keyword evidence="7 9" id="KW-0269">Exonuclease</keyword>
<proteinExistence type="inferred from homology"/>
<dbReference type="GO" id="GO:0004521">
    <property type="term" value="F:RNA endonuclease activity"/>
    <property type="evidence" value="ECO:0007669"/>
    <property type="project" value="UniProtKB-UniRule"/>
</dbReference>
<dbReference type="Pfam" id="PF22505">
    <property type="entry name" value="RNase_J_b_CASP"/>
    <property type="match status" value="1"/>
</dbReference>
<comment type="subcellular location">
    <subcellularLocation>
        <location evidence="9">Cytoplasm</location>
    </subcellularLocation>
</comment>
<feature type="binding site" evidence="12">
    <location>
        <position position="79"/>
    </location>
    <ligand>
        <name>Zn(2+)</name>
        <dbReference type="ChEBI" id="CHEBI:29105"/>
        <label>2</label>
        <note>catalytic</note>
    </ligand>
</feature>
<dbReference type="CDD" id="cd07714">
    <property type="entry name" value="RNaseJ_MBL-fold"/>
    <property type="match status" value="1"/>
</dbReference>